<keyword evidence="1" id="KW-0472">Membrane</keyword>
<reference evidence="2 3" key="1">
    <citation type="submission" date="2020-01" db="EMBL/GenBank/DDBJ databases">
        <authorList>
            <person name="Zhang W."/>
            <person name="Zhang R."/>
            <person name="Hu Y."/>
            <person name="Liu Y."/>
            <person name="Lin W."/>
            <person name="Wang L."/>
            <person name="Li J."/>
            <person name="An X."/>
            <person name="Song L."/>
            <person name="Fan H."/>
            <person name="Shi T."/>
            <person name="Liu H."/>
            <person name="Tong Y."/>
        </authorList>
    </citation>
    <scope>NUCLEOTIDE SEQUENCE [LARGE SCALE GENOMIC DNA]</scope>
</reference>
<keyword evidence="1" id="KW-1133">Transmembrane helix</keyword>
<feature type="transmembrane region" description="Helical" evidence="1">
    <location>
        <begin position="122"/>
        <end position="142"/>
    </location>
</feature>
<dbReference type="RefSeq" id="YP_010677217.1">
    <property type="nucleotide sequence ID" value="NC_071019.1"/>
</dbReference>
<evidence type="ECO:0000313" key="2">
    <source>
        <dbReference type="EMBL" id="QIQ60752.1"/>
    </source>
</evidence>
<name>A0A7D2HG25_9CAUD</name>
<evidence type="ECO:0000313" key="3">
    <source>
        <dbReference type="Proteomes" id="UP000509570"/>
    </source>
</evidence>
<evidence type="ECO:0000256" key="1">
    <source>
        <dbReference type="SAM" id="Phobius"/>
    </source>
</evidence>
<protein>
    <submittedName>
        <fullName evidence="2">Tail protein</fullName>
    </submittedName>
</protein>
<keyword evidence="1" id="KW-0812">Transmembrane</keyword>
<dbReference type="Gene3D" id="2.60.120.260">
    <property type="entry name" value="Galactose-binding domain-like"/>
    <property type="match status" value="4"/>
</dbReference>
<dbReference type="EMBL" id="MN937349">
    <property type="protein sequence ID" value="QIQ60752.1"/>
    <property type="molecule type" value="Genomic_DNA"/>
</dbReference>
<accession>A0A7D2HG25</accession>
<sequence length="2557" mass="276526">MDHNESRFILTPNPVALAGQKNVPLDLRPGESLYAFLNRHVPGLDEGKWVAVVNGEVVERQDWFTTFPKDGQLIELRGDVAGKSVLMIVAMVALTVFTFGIGAAAAFSVYGAAMAAGMGSMAATLAATAVYMVGAMLIQKVLGPKQETPAAQDTSRLNSLNGTNNRMRPYEPFGLLFGEDVKISPDVLSRPYGYFQGDDQYLDMILTPGFNVHSVGPFMNGTTPLSDYQDVKVYHNNFSGMPSVDIPMLTNTFELPGGKLSADDKGTPGPVINRTTGANTIMFSVGVAWTLYGVTRKGKDSYNQETIRIRYRPTGTNDWTQRDYSIRNIDKKEHRTEYRFEVPEGMYDIEVQALGRNSTGNSDQQSFQLTSIITARPDPTDYSFIPRIGINMKASGQLNGAPNELTTHATAKPTPVWNGTTWDTKTTSNPGAQILQYLRGIYSDDGELLAGMGLPDEEIDIESLKAFMLHCAEHKFEYRHWITDKRSHENVIQSIANVAMGQMTTAGGKWAATWAAEDQPFTGVVNMATMTDASFEVSYTLANAADGIEYTYYNKTTDKTETVRVKSPTSTIDPINPATLTGEGVTDPEHAATLARYFLGQSLFQYKDISYGTAAEALSYKRMDKLMLQHDLTQWGFGGRVVSATRISGGRVQIVLDEPVPEFPTPFLGVRALGERVCRIFHVEPFSGTSNTLILRQGPGATGDVWPSDMPFPTADQAPNFIWMYDFKATPGYPVRVVSIDPDFDQLAKVAVVWEGPEFWNYVYRGQYQRPDNASSLTDPQVQNLLANDYQVIQGNTRFTECQLTWEVVGNVRDCNVYMAGPDGILTQVGSNLTTRSHTFRLDYLQTYTFVVVPNSMGGVPGKPARIEYLPQTMGGGPALVDLFDVEDKVGGIRRYTWGFQTTTMSPDFDGVEIRYIAGATTGVPVWDSMIPLGDEDGFFTSAVEAVLPPAGLWTFACRSRNTSGELSGGMRYFSKTLRADIGENVDNAISGVENVKTDLEKEINDRIDGDIETAKKAAEDLKAVNDALGQRITENANTISQQAGQIAQNTNGLAQEILDRVAGDLNTEVNLTTKITEEKEARESDVENLTRMISSISAGSGEQFDQAPNSMWYFDKTVEGWSGVYGTPTIVDGWLRPANNTAGQNTGIQSPVISVDGAAYRFIKTRVRRKGNPQWLGLVRWITEADQNWNDAKSVTIAQPAWNASGIGSIEHADLPWNSGSPIRAIRFAFTGQQTDTDNIEFDWIAIGRPTPGASVAMVQEEAQARIAADTAEALKRETLGVQMRGDYEGSDVAGVQQGLIASEKNARIQGDEVNAQAIQALTARMPAGTGKVASEASVTQLQQAMVSADTALGQRIDSLSAVVNDKASAAALEALTVRVSNVEGKAESTAQSVTKLNSNIGDAVNYSVIASSSISASPSGAPRSSGVYRANGTVYPGLGASRGVRVATIKTDNTFADTQVFDTYGDLVNNAIRFNAWYDAMTPNTWFIIYTSDAIGNIGTSTNADVVKMRANLIDAGMTSQDVASLGPNMFALIGRKLLSGGNGLYQVSPNTQSGGTSGSRDGVYVNMPFSLLGGVPMQQGDNARLSAATSAAAEAVQSLTTRVAESEGKIESMAESVTALTAKSNIALMGNGSNLWTNPTFDYSMDPWANITGSNVSWANNSGQQGAGVTLTRLTGNISAAIASNLRRWTSIEVGPLGRRIRQTIVARTTSGGNARLLIRLRVRSAAGESNNDQFVTLTPDWQRFTVTHPIGDDRNEIMGELHLGGDNAVGTSVVIDRYEAFDITQEGRIDANAGAISTLQASVKTIGDTTNANAQSIVKLNSQVGVVINGGNNLFPMGSFEQGVDGEQAYPPAAGGTTFTYRAASRRTGKIGLGISIAQGTAGSNADLYMGDFIPVQARRRIRVTYYIRLRSDSVDPTTTTFGCGWHSQDVNGGSSNWPRANINLSTLVASKGQWVRVQNVMETSGAADRWRMFLGVPATGRENGILIDVDDLTYEDITDAEKAQQDATAAANAVSSLTTEVERVGNKVDAQAQQITTLETSMAGFLTMGDNLIVNPDFELGLAPWVMNGQNNAGVKWDPTYGDGRPGVELNKSTSANPGIRANNAKWQALEANTRRIRVVIRARGVSGTGNIMVRLNRRNTANQTAFQDRNNTFNVGTAFDTKNYDFDAFPGGTNGYYIEVFQYPNGGVTRIDSVSAYDITNAVAIDATASAVTGLTTRVQTVEGVASANAQAITQLNTKMGDFNSSVWTQMQSDIRQTKDTTTVLSQRVDGVQASVNGKADAAVVQRMEAKVVNLGQSGNLLANSTFNGWKTDGWYWAGNDGWGGLGNPTGDDNWRPRGVFGIGAVRGGVWGNGATSWVQTNYGIPVEANKTYHMSAYVNTHRCKILINLLWFDANNNRIGNNASGDWAGPFGIGQAPNLSQLPRLFVIAKAPANAAYARFEIGLMSTGESDPYFWLYRPMFSMVDESATTPPAWSAGGQETTASWEINMRADNKVGGLRLGISNQTAVFDVYADIFRISRPEGGARTEFSGGNWRVYDGNGVLRVRMGVW</sequence>
<organism evidence="2 3">
    <name type="scientific">Stenotrophomonas phage vB_SmaS_BUCT548</name>
    <dbReference type="NCBI Taxonomy" id="2712941"/>
    <lineage>
        <taxon>Viruses</taxon>
        <taxon>Duplodnaviria</taxon>
        <taxon>Heunggongvirae</taxon>
        <taxon>Uroviricota</taxon>
        <taxon>Caudoviricetes</taxon>
        <taxon>Beaumontvirinae</taxon>
        <taxon>Bixiavirus</taxon>
        <taxon>Bixiavirus BUCT548</taxon>
    </lineage>
</organism>
<dbReference type="KEGG" id="vg:77953591"/>
<keyword evidence="3" id="KW-1185">Reference proteome</keyword>
<dbReference type="GeneID" id="77953591"/>
<feature type="transmembrane region" description="Helical" evidence="1">
    <location>
        <begin position="85"/>
        <end position="110"/>
    </location>
</feature>
<proteinExistence type="predicted"/>
<dbReference type="Proteomes" id="UP000509570">
    <property type="component" value="Segment"/>
</dbReference>